<dbReference type="KEGG" id="mno:Mnod_3958"/>
<dbReference type="AlphaFoldDB" id="B8ISK8"/>
<proteinExistence type="predicted"/>
<dbReference type="HOGENOM" id="CLU_2753248_0_0_5"/>
<evidence type="ECO:0000256" key="1">
    <source>
        <dbReference type="SAM" id="SignalP"/>
    </source>
</evidence>
<dbReference type="STRING" id="460265.Mnod_3958"/>
<organism evidence="2 3">
    <name type="scientific">Methylobacterium nodulans (strain LMG 21967 / CNCM I-2342 / ORS 2060)</name>
    <dbReference type="NCBI Taxonomy" id="460265"/>
    <lineage>
        <taxon>Bacteria</taxon>
        <taxon>Pseudomonadati</taxon>
        <taxon>Pseudomonadota</taxon>
        <taxon>Alphaproteobacteria</taxon>
        <taxon>Hyphomicrobiales</taxon>
        <taxon>Methylobacteriaceae</taxon>
        <taxon>Methylobacterium</taxon>
    </lineage>
</organism>
<reference evidence="2 3" key="1">
    <citation type="submission" date="2009-01" db="EMBL/GenBank/DDBJ databases">
        <title>Complete sequence of chromosome of Methylobacterium nodulans ORS 2060.</title>
        <authorList>
            <consortium name="US DOE Joint Genome Institute"/>
            <person name="Lucas S."/>
            <person name="Copeland A."/>
            <person name="Lapidus A."/>
            <person name="Glavina del Rio T."/>
            <person name="Dalin E."/>
            <person name="Tice H."/>
            <person name="Bruce D."/>
            <person name="Goodwin L."/>
            <person name="Pitluck S."/>
            <person name="Sims D."/>
            <person name="Brettin T."/>
            <person name="Detter J.C."/>
            <person name="Han C."/>
            <person name="Larimer F."/>
            <person name="Land M."/>
            <person name="Hauser L."/>
            <person name="Kyrpides N."/>
            <person name="Ivanova N."/>
            <person name="Marx C.J."/>
            <person name="Richardson P."/>
        </authorList>
    </citation>
    <scope>NUCLEOTIDE SEQUENCE [LARGE SCALE GENOMIC DNA]</scope>
    <source>
        <strain evidence="3">LMG 21967 / CNCM I-2342 / ORS 2060</strain>
    </source>
</reference>
<protein>
    <recommendedName>
        <fullName evidence="4">ABC transporter substrate-binding protein</fullName>
    </recommendedName>
</protein>
<evidence type="ECO:0008006" key="4">
    <source>
        <dbReference type="Google" id="ProtNLM"/>
    </source>
</evidence>
<feature type="chain" id="PRO_5002872118" description="ABC transporter substrate-binding protein" evidence="1">
    <location>
        <begin position="29"/>
        <end position="70"/>
    </location>
</feature>
<dbReference type="EMBL" id="CP001349">
    <property type="protein sequence ID" value="ACL58848.1"/>
    <property type="molecule type" value="Genomic_DNA"/>
</dbReference>
<evidence type="ECO:0000313" key="2">
    <source>
        <dbReference type="EMBL" id="ACL58848.1"/>
    </source>
</evidence>
<feature type="signal peptide" evidence="1">
    <location>
        <begin position="1"/>
        <end position="28"/>
    </location>
</feature>
<accession>B8ISK8</accession>
<evidence type="ECO:0000313" key="3">
    <source>
        <dbReference type="Proteomes" id="UP000008207"/>
    </source>
</evidence>
<dbReference type="eggNOG" id="COG0834">
    <property type="taxonomic scope" value="Bacteria"/>
</dbReference>
<sequence length="70" mass="7131">MNRWFVGAPAFATAAVAVMGAATAPAWAEDPYLTLGRIKTGGKLKLPVMAGEEPGYIKASMLGPLAAALA</sequence>
<name>B8ISK8_METNO</name>
<dbReference type="Proteomes" id="UP000008207">
    <property type="component" value="Chromosome"/>
</dbReference>
<gene>
    <name evidence="2" type="ordered locus">Mnod_3958</name>
</gene>
<keyword evidence="1" id="KW-0732">Signal</keyword>
<keyword evidence="3" id="KW-1185">Reference proteome</keyword>